<dbReference type="Pfam" id="PF07690">
    <property type="entry name" value="MFS_1"/>
    <property type="match status" value="1"/>
</dbReference>
<feature type="transmembrane region" description="Helical" evidence="5">
    <location>
        <begin position="89"/>
        <end position="114"/>
    </location>
</feature>
<comment type="subcellular location">
    <subcellularLocation>
        <location evidence="1">Membrane</location>
        <topology evidence="1">Multi-pass membrane protein</topology>
    </subcellularLocation>
</comment>
<feature type="transmembrane region" description="Helical" evidence="5">
    <location>
        <begin position="498"/>
        <end position="522"/>
    </location>
</feature>
<proteinExistence type="predicted"/>
<reference evidence="7 8" key="1">
    <citation type="submission" date="2016-07" db="EMBL/GenBank/DDBJ databases">
        <title>Pervasive Adenine N6-methylation of Active Genes in Fungi.</title>
        <authorList>
            <consortium name="DOE Joint Genome Institute"/>
            <person name="Mondo S.J."/>
            <person name="Dannebaum R.O."/>
            <person name="Kuo R.C."/>
            <person name="Labutti K."/>
            <person name="Haridas S."/>
            <person name="Kuo A."/>
            <person name="Salamov A."/>
            <person name="Ahrendt S.R."/>
            <person name="Lipzen A."/>
            <person name="Sullivan W."/>
            <person name="Andreopoulos W.B."/>
            <person name="Clum A."/>
            <person name="Lindquist E."/>
            <person name="Daum C."/>
            <person name="Ramamoorthy G.K."/>
            <person name="Gryganskyi A."/>
            <person name="Culley D."/>
            <person name="Magnuson J.K."/>
            <person name="James T.Y."/>
            <person name="O'Malley M.A."/>
            <person name="Stajich J.E."/>
            <person name="Spatafora J.W."/>
            <person name="Visel A."/>
            <person name="Grigoriev I.V."/>
        </authorList>
    </citation>
    <scope>NUCLEOTIDE SEQUENCE [LARGE SCALE GENOMIC DNA]</scope>
    <source>
        <strain evidence="7 8">CBS 115471</strain>
    </source>
</reference>
<keyword evidence="4 5" id="KW-0472">Membrane</keyword>
<gene>
    <name evidence="7" type="ORF">BCR34DRAFT_599664</name>
</gene>
<keyword evidence="2 5" id="KW-0812">Transmembrane</keyword>
<evidence type="ECO:0000256" key="4">
    <source>
        <dbReference type="ARBA" id="ARBA00023136"/>
    </source>
</evidence>
<protein>
    <submittedName>
        <fullName evidence="7">Major facilitator superfamily domain-containing protein</fullName>
    </submittedName>
</protein>
<feature type="transmembrane region" description="Helical" evidence="5">
    <location>
        <begin position="212"/>
        <end position="235"/>
    </location>
</feature>
<feature type="transmembrane region" description="Helical" evidence="5">
    <location>
        <begin position="372"/>
        <end position="396"/>
    </location>
</feature>
<feature type="domain" description="Major facilitator superfamily (MFS) profile" evidence="6">
    <location>
        <begin position="88"/>
        <end position="603"/>
    </location>
</feature>
<dbReference type="AlphaFoldDB" id="A0A1Y1ZUG1"/>
<feature type="transmembrane region" description="Helical" evidence="5">
    <location>
        <begin position="126"/>
        <end position="146"/>
    </location>
</feature>
<dbReference type="InterPro" id="IPR036259">
    <property type="entry name" value="MFS_trans_sf"/>
</dbReference>
<dbReference type="PANTHER" id="PTHR23501">
    <property type="entry name" value="MAJOR FACILITATOR SUPERFAMILY"/>
    <property type="match status" value="1"/>
</dbReference>
<keyword evidence="3 5" id="KW-1133">Transmembrane helix</keyword>
<dbReference type="GO" id="GO:0005886">
    <property type="term" value="C:plasma membrane"/>
    <property type="evidence" value="ECO:0007669"/>
    <property type="project" value="TreeGrafter"/>
</dbReference>
<comment type="caution">
    <text evidence="7">The sequence shown here is derived from an EMBL/GenBank/DDBJ whole genome shotgun (WGS) entry which is preliminary data.</text>
</comment>
<feature type="transmembrane region" description="Helical" evidence="5">
    <location>
        <begin position="241"/>
        <end position="260"/>
    </location>
</feature>
<feature type="transmembrane region" description="Helical" evidence="5">
    <location>
        <begin position="437"/>
        <end position="458"/>
    </location>
</feature>
<organism evidence="7 8">
    <name type="scientific">Clohesyomyces aquaticus</name>
    <dbReference type="NCBI Taxonomy" id="1231657"/>
    <lineage>
        <taxon>Eukaryota</taxon>
        <taxon>Fungi</taxon>
        <taxon>Dikarya</taxon>
        <taxon>Ascomycota</taxon>
        <taxon>Pezizomycotina</taxon>
        <taxon>Dothideomycetes</taxon>
        <taxon>Pleosporomycetidae</taxon>
        <taxon>Pleosporales</taxon>
        <taxon>Lindgomycetaceae</taxon>
        <taxon>Clohesyomyces</taxon>
    </lineage>
</organism>
<dbReference type="InterPro" id="IPR011701">
    <property type="entry name" value="MFS"/>
</dbReference>
<feature type="transmembrane region" description="Helical" evidence="5">
    <location>
        <begin position="183"/>
        <end position="200"/>
    </location>
</feature>
<feature type="transmembrane region" description="Helical" evidence="5">
    <location>
        <begin position="570"/>
        <end position="597"/>
    </location>
</feature>
<name>A0A1Y1ZUG1_9PLEO</name>
<dbReference type="SUPFAM" id="SSF103473">
    <property type="entry name" value="MFS general substrate transporter"/>
    <property type="match status" value="1"/>
</dbReference>
<accession>A0A1Y1ZUG1</accession>
<dbReference type="Gene3D" id="1.20.1250.20">
    <property type="entry name" value="MFS general substrate transporter like domains"/>
    <property type="match status" value="1"/>
</dbReference>
<dbReference type="GO" id="GO:0022857">
    <property type="term" value="F:transmembrane transporter activity"/>
    <property type="evidence" value="ECO:0007669"/>
    <property type="project" value="InterPro"/>
</dbReference>
<evidence type="ECO:0000256" key="1">
    <source>
        <dbReference type="ARBA" id="ARBA00004141"/>
    </source>
</evidence>
<evidence type="ECO:0000259" key="6">
    <source>
        <dbReference type="PROSITE" id="PS50850"/>
    </source>
</evidence>
<dbReference type="OrthoDB" id="6770063at2759"/>
<dbReference type="InterPro" id="IPR020846">
    <property type="entry name" value="MFS_dom"/>
</dbReference>
<dbReference type="EMBL" id="MCFA01000039">
    <property type="protein sequence ID" value="ORY13697.1"/>
    <property type="molecule type" value="Genomic_DNA"/>
</dbReference>
<evidence type="ECO:0000256" key="2">
    <source>
        <dbReference type="ARBA" id="ARBA00022692"/>
    </source>
</evidence>
<evidence type="ECO:0000256" key="5">
    <source>
        <dbReference type="SAM" id="Phobius"/>
    </source>
</evidence>
<keyword evidence="8" id="KW-1185">Reference proteome</keyword>
<feature type="transmembrane region" description="Helical" evidence="5">
    <location>
        <begin position="281"/>
        <end position="310"/>
    </location>
</feature>
<dbReference type="Proteomes" id="UP000193144">
    <property type="component" value="Unassembled WGS sequence"/>
</dbReference>
<sequence length="666" mass="73183">MAFLLYKYIKRRINEKKSPTSADDHLVPEIALGPVQTPNGLSAESLHVTGANEHENVATTNKTPTPPAEEIARIKEEASRIRKYRWKMIAGLFIPTFLATIDFTIVAPAVPIISSHFNRLSGSFNWIVASFTLTYTTFVPISGQIADVYGRHSALQFHLFWLLIGSIICAAATTWPMLLLGRALQGLGSSGIMNLSRIIMSDNMSLADNSKNNTIFSVLIGISYAIGPVVGGYLASANWRYCFVVSVPLAVLSHLIVFFLMRKDLVHGRVASQRGSNMKRLGFISGLATFDWPGISLFIFGIGLFILAIMWAGTQFAWSSAAVIAPLTLGAILSILFFWHEFLLEPGRLSARIFPRQIAMMPFELYKKKDTLLLLIINFATGISLTSAFYFISIYWELAEGYSASDAGVQLLYYTPGLGVGAYSAMFMCNVAPRQTFYPLALGSVLECLGMALLAWAVRIRHRSLVKGMLALAGAGTGLRFMPVVLHAAGIWQTRLAAILSLLSFAIPFGETIGISMMGSVFTNRFNAFLKALNRDGQTHFTASGPPNLGIFDGLPKEVKVLVQDRAAKAVMWAFVSILPFMAMAVVASFALGNVWIGRPAEREKNGVVKKEEVKGSVLYTYFVWAALTGRVGEQKSEVWRAEEGEADQVVERKAEGRTEWNGPWV</sequence>
<feature type="transmembrane region" description="Helical" evidence="5">
    <location>
        <begin position="316"/>
        <end position="339"/>
    </location>
</feature>
<dbReference type="PROSITE" id="PS50850">
    <property type="entry name" value="MFS"/>
    <property type="match status" value="1"/>
</dbReference>
<feature type="transmembrane region" description="Helical" evidence="5">
    <location>
        <begin position="470"/>
        <end position="492"/>
    </location>
</feature>
<feature type="transmembrane region" description="Helical" evidence="5">
    <location>
        <begin position="158"/>
        <end position="177"/>
    </location>
</feature>
<evidence type="ECO:0000313" key="8">
    <source>
        <dbReference type="Proteomes" id="UP000193144"/>
    </source>
</evidence>
<evidence type="ECO:0000256" key="3">
    <source>
        <dbReference type="ARBA" id="ARBA00022989"/>
    </source>
</evidence>
<evidence type="ECO:0000313" key="7">
    <source>
        <dbReference type="EMBL" id="ORY13697.1"/>
    </source>
</evidence>
<dbReference type="PANTHER" id="PTHR23501:SF39">
    <property type="entry name" value="MULTIDRUG TRANSPORTER, PUTATIVE (AFU_ORTHOLOGUE AFUA_1G05010)-RELATED"/>
    <property type="match status" value="1"/>
</dbReference>